<evidence type="ECO:0000313" key="1">
    <source>
        <dbReference type="EMBL" id="KAK9681254.1"/>
    </source>
</evidence>
<sequence>MPRNPPRKTNIGAFSEEKMSRAVKACKSSSQWERYVKKQKESAGVSIRMTPNYAVNKVFTNEQEKALTEYIITSSQMFYGLSSIDCRKLAYELAVTNKCFTACLR</sequence>
<gene>
    <name evidence="1" type="ORF">QE152_g38456</name>
</gene>
<accession>A0AAW1HXJ3</accession>
<dbReference type="AlphaFoldDB" id="A0AAW1HXJ3"/>
<keyword evidence="2" id="KW-1185">Reference proteome</keyword>
<evidence type="ECO:0000313" key="2">
    <source>
        <dbReference type="Proteomes" id="UP001458880"/>
    </source>
</evidence>
<name>A0AAW1HXJ3_POPJA</name>
<comment type="caution">
    <text evidence="1">The sequence shown here is derived from an EMBL/GenBank/DDBJ whole genome shotgun (WGS) entry which is preliminary data.</text>
</comment>
<organism evidence="1 2">
    <name type="scientific">Popillia japonica</name>
    <name type="common">Japanese beetle</name>
    <dbReference type="NCBI Taxonomy" id="7064"/>
    <lineage>
        <taxon>Eukaryota</taxon>
        <taxon>Metazoa</taxon>
        <taxon>Ecdysozoa</taxon>
        <taxon>Arthropoda</taxon>
        <taxon>Hexapoda</taxon>
        <taxon>Insecta</taxon>
        <taxon>Pterygota</taxon>
        <taxon>Neoptera</taxon>
        <taxon>Endopterygota</taxon>
        <taxon>Coleoptera</taxon>
        <taxon>Polyphaga</taxon>
        <taxon>Scarabaeiformia</taxon>
        <taxon>Scarabaeidae</taxon>
        <taxon>Rutelinae</taxon>
        <taxon>Popillia</taxon>
    </lineage>
</organism>
<proteinExistence type="predicted"/>
<dbReference type="EMBL" id="JASPKY010000829">
    <property type="protein sequence ID" value="KAK9681254.1"/>
    <property type="molecule type" value="Genomic_DNA"/>
</dbReference>
<reference evidence="1 2" key="1">
    <citation type="journal article" date="2024" name="BMC Genomics">
        <title>De novo assembly and annotation of Popillia japonica's genome with initial clues to its potential as an invasive pest.</title>
        <authorList>
            <person name="Cucini C."/>
            <person name="Boschi S."/>
            <person name="Funari R."/>
            <person name="Cardaioli E."/>
            <person name="Iannotti N."/>
            <person name="Marturano G."/>
            <person name="Paoli F."/>
            <person name="Bruttini M."/>
            <person name="Carapelli A."/>
            <person name="Frati F."/>
            <person name="Nardi F."/>
        </authorList>
    </citation>
    <scope>NUCLEOTIDE SEQUENCE [LARGE SCALE GENOMIC DNA]</scope>
    <source>
        <strain evidence="1">DMR45628</strain>
    </source>
</reference>
<protein>
    <submittedName>
        <fullName evidence="1">Uncharacterized protein</fullName>
    </submittedName>
</protein>
<dbReference type="Proteomes" id="UP001458880">
    <property type="component" value="Unassembled WGS sequence"/>
</dbReference>